<evidence type="ECO:0000313" key="6">
    <source>
        <dbReference type="EMBL" id="KAH3667284.1"/>
    </source>
</evidence>
<evidence type="ECO:0000256" key="2">
    <source>
        <dbReference type="ARBA" id="ARBA00023043"/>
    </source>
</evidence>
<feature type="repeat" description="ANK" evidence="3">
    <location>
        <begin position="194"/>
        <end position="226"/>
    </location>
</feature>
<feature type="repeat" description="ANK" evidence="3">
    <location>
        <begin position="159"/>
        <end position="191"/>
    </location>
</feature>
<feature type="repeat" description="ANK" evidence="3">
    <location>
        <begin position="336"/>
        <end position="363"/>
    </location>
</feature>
<gene>
    <name evidence="6" type="ORF">OGAPHI_002933</name>
</gene>
<dbReference type="GeneID" id="70234900"/>
<feature type="repeat" description="ANK" evidence="3">
    <location>
        <begin position="126"/>
        <end position="158"/>
    </location>
</feature>
<dbReference type="PRINTS" id="PR01415">
    <property type="entry name" value="ANKYRIN"/>
</dbReference>
<keyword evidence="2 3" id="KW-0040">ANK repeat</keyword>
<dbReference type="PROSITE" id="PS50297">
    <property type="entry name" value="ANK_REP_REGION"/>
    <property type="match status" value="4"/>
</dbReference>
<dbReference type="AlphaFoldDB" id="A0A9P8P9A9"/>
<organism evidence="6 7">
    <name type="scientific">Ogataea philodendri</name>
    <dbReference type="NCBI Taxonomy" id="1378263"/>
    <lineage>
        <taxon>Eukaryota</taxon>
        <taxon>Fungi</taxon>
        <taxon>Dikarya</taxon>
        <taxon>Ascomycota</taxon>
        <taxon>Saccharomycotina</taxon>
        <taxon>Pichiomycetes</taxon>
        <taxon>Pichiales</taxon>
        <taxon>Pichiaceae</taxon>
        <taxon>Ogataea</taxon>
    </lineage>
</organism>
<evidence type="ECO:0000256" key="5">
    <source>
        <dbReference type="SAM" id="MobiDB-lite"/>
    </source>
</evidence>
<dbReference type="OrthoDB" id="194358at2759"/>
<keyword evidence="4" id="KW-0175">Coiled coil</keyword>
<evidence type="ECO:0000256" key="3">
    <source>
        <dbReference type="PROSITE-ProRule" id="PRU00023"/>
    </source>
</evidence>
<dbReference type="SUPFAM" id="SSF48403">
    <property type="entry name" value="Ankyrin repeat"/>
    <property type="match status" value="1"/>
</dbReference>
<dbReference type="RefSeq" id="XP_046062096.1">
    <property type="nucleotide sequence ID" value="XM_046203857.1"/>
</dbReference>
<keyword evidence="7" id="KW-1185">Reference proteome</keyword>
<dbReference type="Proteomes" id="UP000769157">
    <property type="component" value="Unassembled WGS sequence"/>
</dbReference>
<reference evidence="6" key="1">
    <citation type="journal article" date="2021" name="Open Biol.">
        <title>Shared evolutionary footprints suggest mitochondrial oxidative damage underlies multiple complex I losses in fungi.</title>
        <authorList>
            <person name="Schikora-Tamarit M.A."/>
            <person name="Marcet-Houben M."/>
            <person name="Nosek J."/>
            <person name="Gabaldon T."/>
        </authorList>
    </citation>
    <scope>NUCLEOTIDE SEQUENCE</scope>
    <source>
        <strain evidence="6">CBS6075</strain>
    </source>
</reference>
<dbReference type="InterPro" id="IPR036770">
    <property type="entry name" value="Ankyrin_rpt-contain_sf"/>
</dbReference>
<proteinExistence type="predicted"/>
<feature type="repeat" description="ANK" evidence="3">
    <location>
        <begin position="364"/>
        <end position="396"/>
    </location>
</feature>
<evidence type="ECO:0000313" key="7">
    <source>
        <dbReference type="Proteomes" id="UP000769157"/>
    </source>
</evidence>
<comment type="caution">
    <text evidence="6">The sequence shown here is derived from an EMBL/GenBank/DDBJ whole genome shotgun (WGS) entry which is preliminary data.</text>
</comment>
<feature type="region of interest" description="Disordered" evidence="5">
    <location>
        <begin position="269"/>
        <end position="297"/>
    </location>
</feature>
<feature type="compositionally biased region" description="Basic and acidic residues" evidence="5">
    <location>
        <begin position="425"/>
        <end position="453"/>
    </location>
</feature>
<feature type="coiled-coil region" evidence="4">
    <location>
        <begin position="484"/>
        <end position="577"/>
    </location>
</feature>
<dbReference type="SMART" id="SM00248">
    <property type="entry name" value="ANK"/>
    <property type="match status" value="5"/>
</dbReference>
<accession>A0A9P8P9A9</accession>
<dbReference type="EMBL" id="JAEUBE010000183">
    <property type="protein sequence ID" value="KAH3667284.1"/>
    <property type="molecule type" value="Genomic_DNA"/>
</dbReference>
<sequence>MSLSGNDAPSRSAALEKSLSPLTAAAVPLKRDDSGSLSNTESPTNVTTASHKDPIPPVSESETDIDESIPVPSRRTKRFHRLMRKNSDIDSDDDSVTRKPLQKRSSSHSSRTSERKVSGRNGKDVTGRSLLQRHCAKGNFDEVKELLESGADVNEADFAGNTPLHEAALEGYVEVVNLLLDHGADINAQLAHIDKDTPLIDAASNLHYEVVKVLLDRGANPCLVNSHGDSALDAMERDRDLTNLEGDELAKFKKLKKLLAQFTRDYKRQHSKSQSLGPGTDSEKEDSSKRPSQMFFDPFSREGRSEVYQKVAENDVTFVLNYVSNLAGSKISPDLLCLAAKHGHTDIASLLIAFGAKVNYVDKAGMTPLMHSVGKDHIDMVKLLLENKADASLKDKRGRTAMDILMQSYVPDEEEIKLLREVSPKSVKRAGDEDRKRSEVKKPKKKPVEDEVSSRSASQTPVETRVSTPVREAPKEEEKVVVPTAEELEARQKLEEEERRAREALEQQRLERKKARQQQIARTIAEQERKREEELRAEAVQEEQRKQKEQQQRAKQAQEAEQQAKQVLERQDVERKRYIRSYYPYGLQIANFENPRSETETAQYLPVYTFTIDGEEYLVDLQAILLLGTENFYGENSTLTKRPLTTAEKARVWTFLWPMIGAFLKRNQTDFHELRRLYEHEQHNFQELVLNWIKVADFEQVLQNDKYAQAKAVYKPESRCKVAAVKTDRPTEELKKPAPLTNATGRPVPLRFGTRARAVLQTFDRKLW</sequence>
<name>A0A9P8P9A9_9ASCO</name>
<reference evidence="6" key="2">
    <citation type="submission" date="2021-01" db="EMBL/GenBank/DDBJ databases">
        <authorList>
            <person name="Schikora-Tamarit M.A."/>
        </authorList>
    </citation>
    <scope>NUCLEOTIDE SEQUENCE</scope>
    <source>
        <strain evidence="6">CBS6075</strain>
    </source>
</reference>
<dbReference type="InterPro" id="IPR002110">
    <property type="entry name" value="Ankyrin_rpt"/>
</dbReference>
<keyword evidence="1" id="KW-0677">Repeat</keyword>
<dbReference type="Gene3D" id="1.25.40.20">
    <property type="entry name" value="Ankyrin repeat-containing domain"/>
    <property type="match status" value="2"/>
</dbReference>
<evidence type="ECO:0000256" key="1">
    <source>
        <dbReference type="ARBA" id="ARBA00022737"/>
    </source>
</evidence>
<protein>
    <submittedName>
        <fullName evidence="6">Uncharacterized protein</fullName>
    </submittedName>
</protein>
<feature type="compositionally biased region" description="Basic residues" evidence="5">
    <location>
        <begin position="74"/>
        <end position="84"/>
    </location>
</feature>
<feature type="compositionally biased region" description="Polar residues" evidence="5">
    <location>
        <begin position="454"/>
        <end position="467"/>
    </location>
</feature>
<feature type="compositionally biased region" description="Polar residues" evidence="5">
    <location>
        <begin position="35"/>
        <end position="49"/>
    </location>
</feature>
<dbReference type="Pfam" id="PF12796">
    <property type="entry name" value="Ank_2"/>
    <property type="match status" value="2"/>
</dbReference>
<dbReference type="PROSITE" id="PS50088">
    <property type="entry name" value="ANK_REPEAT"/>
    <property type="match status" value="5"/>
</dbReference>
<evidence type="ECO:0000256" key="4">
    <source>
        <dbReference type="SAM" id="Coils"/>
    </source>
</evidence>
<feature type="region of interest" description="Disordered" evidence="5">
    <location>
        <begin position="1"/>
        <end position="129"/>
    </location>
</feature>
<dbReference type="PANTHER" id="PTHR24171:SF8">
    <property type="entry name" value="BRCA1-ASSOCIATED RING DOMAIN PROTEIN 1"/>
    <property type="match status" value="1"/>
</dbReference>
<feature type="region of interest" description="Disordered" evidence="5">
    <location>
        <begin position="425"/>
        <end position="484"/>
    </location>
</feature>
<dbReference type="PANTHER" id="PTHR24171">
    <property type="entry name" value="ANKYRIN REPEAT DOMAIN-CONTAINING PROTEIN 39-RELATED"/>
    <property type="match status" value="1"/>
</dbReference>
<feature type="compositionally biased region" description="Basic and acidic residues" evidence="5">
    <location>
        <begin position="111"/>
        <end position="126"/>
    </location>
</feature>
<dbReference type="Pfam" id="PF00023">
    <property type="entry name" value="Ank"/>
    <property type="match status" value="1"/>
</dbReference>